<dbReference type="VEuPathDB" id="FungiDB:LCOR_10659.1"/>
<sequence length="112" mass="12516">MDGLASASHKFMVAYKRDTPTNLKIVDIYLAYIMLSGIFQFIYMLAAGTFPYNAFLSGFISTVGSFVLAANLRIQTNSQNKDMFKTVSPERAFADFVVCSLLLHFFCVNFLG</sequence>
<feature type="transmembrane region" description="Helical" evidence="8">
    <location>
        <begin position="52"/>
        <end position="72"/>
    </location>
</feature>
<dbReference type="AlphaFoldDB" id="A0A068SBV3"/>
<name>A0A068SBV3_9FUNG</name>
<comment type="function">
    <text evidence="8">Subunit of the oligosaccharyl transferase (OST) complex that catalyzes the initial transfer of a defined glycan (Glc(3)Man(9)GlcNAc(2) in eukaryotes) from the lipid carrier dolichol-pyrophosphate to an asparagine residue within an Asn-X-Ser/Thr consensus motif in nascent polypeptide chains, the first step in protein N-glycosylation. N-glycosylation occurs cotranslationally and the complex associates with the Sec61 complex at the channel-forming translocon complex that mediates protein translocation across the endoplasmic reticulum (ER). All subunits are required for a maximal enzyme activity.</text>
</comment>
<dbReference type="EMBL" id="CBTN010000077">
    <property type="protein sequence ID" value="CDH59858.1"/>
    <property type="molecule type" value="Genomic_DNA"/>
</dbReference>
<evidence type="ECO:0000313" key="9">
    <source>
        <dbReference type="EMBL" id="CDH59858.1"/>
    </source>
</evidence>
<dbReference type="GO" id="GO:0008250">
    <property type="term" value="C:oligosaccharyltransferase complex"/>
    <property type="evidence" value="ECO:0007669"/>
    <property type="project" value="InterPro"/>
</dbReference>
<evidence type="ECO:0000256" key="6">
    <source>
        <dbReference type="ARBA" id="ARBA00022989"/>
    </source>
</evidence>
<reference evidence="9" key="1">
    <citation type="submission" date="2013-08" db="EMBL/GenBank/DDBJ databases">
        <title>Gene expansion shapes genome architecture in the human pathogen Lichtheimia corymbifera: an evolutionary genomics analysis in the ancient terrestrial Mucorales (Mucoromycotina).</title>
        <authorList>
            <person name="Schwartze V.U."/>
            <person name="Winter S."/>
            <person name="Shelest E."/>
            <person name="Marcet-Houben M."/>
            <person name="Horn F."/>
            <person name="Wehner S."/>
            <person name="Hoffmann K."/>
            <person name="Riege K."/>
            <person name="Sammeth M."/>
            <person name="Nowrousian M."/>
            <person name="Valiante V."/>
            <person name="Linde J."/>
            <person name="Jacobsen I.D."/>
            <person name="Marz M."/>
            <person name="Brakhage A.A."/>
            <person name="Gabaldon T."/>
            <person name="Bocker S."/>
            <person name="Voigt K."/>
        </authorList>
    </citation>
    <scope>NUCLEOTIDE SEQUENCE [LARGE SCALE GENOMIC DNA]</scope>
    <source>
        <strain evidence="9">FSU 9682</strain>
    </source>
</reference>
<keyword evidence="7 8" id="KW-0472">Membrane</keyword>
<dbReference type="Proteomes" id="UP000027586">
    <property type="component" value="Unassembled WGS sequence"/>
</dbReference>
<evidence type="ECO:0000256" key="2">
    <source>
        <dbReference type="ARBA" id="ARBA00004922"/>
    </source>
</evidence>
<dbReference type="UniPathway" id="UPA00378"/>
<dbReference type="Pfam" id="PF02109">
    <property type="entry name" value="DAD"/>
    <property type="match status" value="1"/>
</dbReference>
<evidence type="ECO:0000256" key="5">
    <source>
        <dbReference type="ARBA" id="ARBA00022824"/>
    </source>
</evidence>
<comment type="caution">
    <text evidence="8">Lacks conserved residue(s) required for the propagation of feature annotation.</text>
</comment>
<evidence type="ECO:0000256" key="3">
    <source>
        <dbReference type="ARBA" id="ARBA00009386"/>
    </source>
</evidence>
<evidence type="ECO:0000313" key="10">
    <source>
        <dbReference type="Proteomes" id="UP000027586"/>
    </source>
</evidence>
<comment type="similarity">
    <text evidence="3 8">Belongs to the DAD/OST2 family.</text>
</comment>
<dbReference type="GO" id="GO:0006487">
    <property type="term" value="P:protein N-linked glycosylation"/>
    <property type="evidence" value="ECO:0007669"/>
    <property type="project" value="TreeGrafter"/>
</dbReference>
<keyword evidence="10" id="KW-1185">Reference proteome</keyword>
<dbReference type="InterPro" id="IPR003038">
    <property type="entry name" value="DAD/Ost2"/>
</dbReference>
<comment type="pathway">
    <text evidence="2 8">Protein modification; protein glycosylation.</text>
</comment>
<dbReference type="PIRSF" id="PIRSF005588">
    <property type="entry name" value="DAD"/>
    <property type="match status" value="1"/>
</dbReference>
<protein>
    <recommendedName>
        <fullName evidence="8">Dolichyl-diphosphooligosaccharide--protein glycosyltransferase subunit OST2</fullName>
        <shortName evidence="8">Oligosaccharyl transferase subunit OST2</shortName>
    </recommendedName>
</protein>
<keyword evidence="5 8" id="KW-0256">Endoplasmic reticulum</keyword>
<dbReference type="PANTHER" id="PTHR10705">
    <property type="entry name" value="DOLICHYL-DIPHOSPHOOLIGOSACCHARIDE--PROTEIN GLYCOSYLTRANSFERASE SUBUNIT DAD1"/>
    <property type="match status" value="1"/>
</dbReference>
<accession>A0A068SBV3</accession>
<feature type="transmembrane region" description="Helical" evidence="8">
    <location>
        <begin position="26"/>
        <end position="46"/>
    </location>
</feature>
<gene>
    <name evidence="9" type="ORF">LCOR_10659.1</name>
</gene>
<comment type="caution">
    <text evidence="9">The sequence shown here is derived from an EMBL/GenBank/DDBJ whole genome shotgun (WGS) entry which is preliminary data.</text>
</comment>
<proteinExistence type="inferred from homology"/>
<evidence type="ECO:0000256" key="1">
    <source>
        <dbReference type="ARBA" id="ARBA00004477"/>
    </source>
</evidence>
<evidence type="ECO:0000256" key="8">
    <source>
        <dbReference type="RuleBase" id="RU361136"/>
    </source>
</evidence>
<keyword evidence="6 8" id="KW-1133">Transmembrane helix</keyword>
<evidence type="ECO:0000256" key="7">
    <source>
        <dbReference type="ARBA" id="ARBA00023136"/>
    </source>
</evidence>
<comment type="subunit">
    <text evidence="8">Component of the oligosaccharyltransferase (OST) complex.</text>
</comment>
<dbReference type="STRING" id="1263082.A0A068SBV3"/>
<keyword evidence="4 8" id="KW-0812">Transmembrane</keyword>
<dbReference type="PANTHER" id="PTHR10705:SF0">
    <property type="entry name" value="DOLICHYL-DIPHOSPHOOLIGOSACCHARIDE--PROTEIN GLYCOSYLTRANSFERASE SUBUNIT DAD1"/>
    <property type="match status" value="1"/>
</dbReference>
<organism evidence="9 10">
    <name type="scientific">Lichtheimia corymbifera JMRC:FSU:9682</name>
    <dbReference type="NCBI Taxonomy" id="1263082"/>
    <lineage>
        <taxon>Eukaryota</taxon>
        <taxon>Fungi</taxon>
        <taxon>Fungi incertae sedis</taxon>
        <taxon>Mucoromycota</taxon>
        <taxon>Mucoromycotina</taxon>
        <taxon>Mucoromycetes</taxon>
        <taxon>Mucorales</taxon>
        <taxon>Lichtheimiaceae</taxon>
        <taxon>Lichtheimia</taxon>
    </lineage>
</organism>
<evidence type="ECO:0000256" key="4">
    <source>
        <dbReference type="ARBA" id="ARBA00022692"/>
    </source>
</evidence>
<comment type="subcellular location">
    <subcellularLocation>
        <location evidence="1 8">Endoplasmic reticulum membrane</location>
        <topology evidence="1 8">Multi-pass membrane protein</topology>
    </subcellularLocation>
</comment>
<dbReference type="OrthoDB" id="445566at2759"/>